<evidence type="ECO:0000256" key="1">
    <source>
        <dbReference type="SAM" id="Phobius"/>
    </source>
</evidence>
<reference evidence="2 3" key="1">
    <citation type="submission" date="2018-12" db="EMBL/GenBank/DDBJ databases">
        <authorList>
            <person name="Feng G."/>
            <person name="Zhu H."/>
        </authorList>
    </citation>
    <scope>NUCLEOTIDE SEQUENCE [LARGE SCALE GENOMIC DNA]</scope>
    <source>
        <strain evidence="2 3">KCTC 12533</strain>
    </source>
</reference>
<dbReference type="RefSeq" id="WP_125420394.1">
    <property type="nucleotide sequence ID" value="NZ_RWIT01000005.1"/>
</dbReference>
<dbReference type="Proteomes" id="UP000273500">
    <property type="component" value="Unassembled WGS sequence"/>
</dbReference>
<keyword evidence="1" id="KW-0472">Membrane</keyword>
<gene>
    <name evidence="2" type="ORF">EI291_12640</name>
</gene>
<dbReference type="OrthoDB" id="875142at2"/>
<keyword evidence="3" id="KW-1185">Reference proteome</keyword>
<dbReference type="AlphaFoldDB" id="A0A3R9V7X4"/>
<evidence type="ECO:0000313" key="2">
    <source>
        <dbReference type="EMBL" id="RSK48557.1"/>
    </source>
</evidence>
<accession>A0A3R9V7X4</accession>
<keyword evidence="1" id="KW-0812">Transmembrane</keyword>
<evidence type="ECO:0000313" key="3">
    <source>
        <dbReference type="Proteomes" id="UP000273500"/>
    </source>
</evidence>
<name>A0A3R9V7X4_9BACT</name>
<proteinExistence type="predicted"/>
<sequence length="259" mass="28638">MLQVYSIKRLRRASVAVAGAMLASCSVYAPLQPAAPLIRQKGQAEVAASAYINGRLESSVTYSPVNNLLVRVTGGLKTGGGDSSYFRIRQLEAGVGTYRDLGNGWVIGGLAGYGGGKSSRRFEDGGFEARWDTVRFRSYAAKFQKLHAEVYVVRDESWLNAGRLGYGASVRLAQVRFISLTDQGAPVPLRQMTRLEPMAFISFSNPDAFPWLQLRLTSSLPMSPDERSQASLDERIRNTKEGRLFTSLGFTIYPHRFRE</sequence>
<feature type="transmembrane region" description="Helical" evidence="1">
    <location>
        <begin position="12"/>
        <end position="31"/>
    </location>
</feature>
<evidence type="ECO:0008006" key="4">
    <source>
        <dbReference type="Google" id="ProtNLM"/>
    </source>
</evidence>
<keyword evidence="1" id="KW-1133">Transmembrane helix</keyword>
<organism evidence="2 3">
    <name type="scientific">Hymenobacter rigui</name>
    <dbReference type="NCBI Taxonomy" id="334424"/>
    <lineage>
        <taxon>Bacteria</taxon>
        <taxon>Pseudomonadati</taxon>
        <taxon>Bacteroidota</taxon>
        <taxon>Cytophagia</taxon>
        <taxon>Cytophagales</taxon>
        <taxon>Hymenobacteraceae</taxon>
        <taxon>Hymenobacter</taxon>
    </lineage>
</organism>
<comment type="caution">
    <text evidence="2">The sequence shown here is derived from an EMBL/GenBank/DDBJ whole genome shotgun (WGS) entry which is preliminary data.</text>
</comment>
<protein>
    <recommendedName>
        <fullName evidence="4">DUF481 domain-containing protein</fullName>
    </recommendedName>
</protein>
<dbReference type="EMBL" id="RWIT01000005">
    <property type="protein sequence ID" value="RSK48557.1"/>
    <property type="molecule type" value="Genomic_DNA"/>
</dbReference>